<evidence type="ECO:0000313" key="11">
    <source>
        <dbReference type="EMBL" id="SEQ17850.1"/>
    </source>
</evidence>
<keyword evidence="4" id="KW-0574">Periplasm</keyword>
<keyword evidence="1" id="KW-0645">Protease</keyword>
<keyword evidence="5" id="KW-0378">Hydrolase</keyword>
<dbReference type="GO" id="GO:0046872">
    <property type="term" value="F:metal ion binding"/>
    <property type="evidence" value="ECO:0007669"/>
    <property type="project" value="UniProtKB-KW"/>
</dbReference>
<gene>
    <name evidence="11" type="ORF">SAMN04488092_104309</name>
</gene>
<keyword evidence="6" id="KW-0862">Zinc</keyword>
<evidence type="ECO:0000256" key="10">
    <source>
        <dbReference type="SAM" id="SignalP"/>
    </source>
</evidence>
<reference evidence="11 12" key="1">
    <citation type="submission" date="2016-10" db="EMBL/GenBank/DDBJ databases">
        <authorList>
            <person name="de Groot N.N."/>
        </authorList>
    </citation>
    <scope>NUCLEOTIDE SEQUENCE [LARGE SCALE GENOMIC DNA]</scope>
    <source>
        <strain evidence="11 12">DSM 22007</strain>
    </source>
</reference>
<proteinExistence type="predicted"/>
<feature type="disulfide bond" evidence="8">
    <location>
        <begin position="70"/>
        <end position="300"/>
    </location>
</feature>
<evidence type="ECO:0000313" key="12">
    <source>
        <dbReference type="Proteomes" id="UP000198634"/>
    </source>
</evidence>
<sequence>MVRLARLIAISLALTGCGGTSQTADTGQTISTQQAVPKAMRGVEAKKLFSQHEHGSAQPAAPLGSYAKGCLAGGIQLPETGPTWQAMRLSRNRNWGYPETVNFIRDLSAKAARQPGWNGLYIGDISQPRGGPMATGHASHQIGMDIDIWMLPPNRLNLSASERESLSSVSMRRAKGAYVNSSWTPQHHEILKAAAQDPRTARIFVFPGAKVQMCKDEKGDRSWLRKIRPWWGHHYHFHVRLNCPKGAQNCVNQAPPPPGDGCADAEKWAHDILNPPPPKPNAPKPKPRRELTLNDLPGQCVSVLQSR</sequence>
<evidence type="ECO:0000256" key="7">
    <source>
        <dbReference type="ARBA" id="ARBA00023049"/>
    </source>
</evidence>
<dbReference type="InterPro" id="IPR005073">
    <property type="entry name" value="Peptidase_M74"/>
</dbReference>
<keyword evidence="3 10" id="KW-0732">Signal</keyword>
<feature type="chain" id="PRO_5009300892" evidence="10">
    <location>
        <begin position="24"/>
        <end position="307"/>
    </location>
</feature>
<keyword evidence="2" id="KW-0479">Metal-binding</keyword>
<dbReference type="PROSITE" id="PS51257">
    <property type="entry name" value="PROKAR_LIPOPROTEIN"/>
    <property type="match status" value="1"/>
</dbReference>
<dbReference type="RefSeq" id="WP_090269380.1">
    <property type="nucleotide sequence ID" value="NZ_FOEP01000004.1"/>
</dbReference>
<name>A0A1H9DWG5_9RHOB</name>
<keyword evidence="8" id="KW-1015">Disulfide bond</keyword>
<protein>
    <submittedName>
        <fullName evidence="11">Penicillin-insensitive murein endopeptidase</fullName>
    </submittedName>
</protein>
<evidence type="ECO:0000256" key="5">
    <source>
        <dbReference type="ARBA" id="ARBA00022801"/>
    </source>
</evidence>
<keyword evidence="12" id="KW-1185">Reference proteome</keyword>
<dbReference type="PIRSF" id="PIRSF018455">
    <property type="entry name" value="MepA"/>
    <property type="match status" value="1"/>
</dbReference>
<feature type="disulfide bond" evidence="8">
    <location>
        <begin position="243"/>
        <end position="250"/>
    </location>
</feature>
<accession>A0A1H9DWG5</accession>
<evidence type="ECO:0000256" key="9">
    <source>
        <dbReference type="SAM" id="MobiDB-lite"/>
    </source>
</evidence>
<dbReference type="Pfam" id="PF03411">
    <property type="entry name" value="Peptidase_M74"/>
    <property type="match status" value="1"/>
</dbReference>
<feature type="disulfide bond" evidence="8">
    <location>
        <begin position="214"/>
        <end position="262"/>
    </location>
</feature>
<dbReference type="Gene3D" id="3.30.1380.10">
    <property type="match status" value="1"/>
</dbReference>
<dbReference type="GO" id="GO:0006508">
    <property type="term" value="P:proteolysis"/>
    <property type="evidence" value="ECO:0007669"/>
    <property type="project" value="UniProtKB-KW"/>
</dbReference>
<evidence type="ECO:0000256" key="4">
    <source>
        <dbReference type="ARBA" id="ARBA00022764"/>
    </source>
</evidence>
<evidence type="ECO:0000256" key="8">
    <source>
        <dbReference type="PIRSR" id="PIRSR018455-2"/>
    </source>
</evidence>
<dbReference type="GO" id="GO:0030288">
    <property type="term" value="C:outer membrane-bounded periplasmic space"/>
    <property type="evidence" value="ECO:0007669"/>
    <property type="project" value="InterPro"/>
</dbReference>
<dbReference type="EMBL" id="FOEP01000004">
    <property type="protein sequence ID" value="SEQ17850.1"/>
    <property type="molecule type" value="Genomic_DNA"/>
</dbReference>
<feature type="signal peptide" evidence="10">
    <location>
        <begin position="1"/>
        <end position="23"/>
    </location>
</feature>
<dbReference type="AlphaFoldDB" id="A0A1H9DWG5"/>
<dbReference type="SUPFAM" id="SSF55166">
    <property type="entry name" value="Hedgehog/DD-peptidase"/>
    <property type="match status" value="1"/>
</dbReference>
<dbReference type="GO" id="GO:0008237">
    <property type="term" value="F:metallopeptidase activity"/>
    <property type="evidence" value="ECO:0007669"/>
    <property type="project" value="UniProtKB-KW"/>
</dbReference>
<dbReference type="InterPro" id="IPR009045">
    <property type="entry name" value="Zn_M74/Hedgehog-like"/>
</dbReference>
<keyword evidence="7" id="KW-0482">Metalloprotease</keyword>
<dbReference type="Proteomes" id="UP000198634">
    <property type="component" value="Unassembled WGS sequence"/>
</dbReference>
<feature type="compositionally biased region" description="Pro residues" evidence="9">
    <location>
        <begin position="274"/>
        <end position="284"/>
    </location>
</feature>
<evidence type="ECO:0000256" key="6">
    <source>
        <dbReference type="ARBA" id="ARBA00022833"/>
    </source>
</evidence>
<dbReference type="GO" id="GO:0004252">
    <property type="term" value="F:serine-type endopeptidase activity"/>
    <property type="evidence" value="ECO:0007669"/>
    <property type="project" value="InterPro"/>
</dbReference>
<dbReference type="OrthoDB" id="1467367at2"/>
<evidence type="ECO:0000256" key="3">
    <source>
        <dbReference type="ARBA" id="ARBA00022729"/>
    </source>
</evidence>
<organism evidence="11 12">
    <name type="scientific">Thalassovita taeanensis</name>
    <dbReference type="NCBI Taxonomy" id="657014"/>
    <lineage>
        <taxon>Bacteria</taxon>
        <taxon>Pseudomonadati</taxon>
        <taxon>Pseudomonadota</taxon>
        <taxon>Alphaproteobacteria</taxon>
        <taxon>Rhodobacterales</taxon>
        <taxon>Roseobacteraceae</taxon>
        <taxon>Thalassovita</taxon>
    </lineage>
</organism>
<dbReference type="STRING" id="657014.SAMN04488092_104309"/>
<evidence type="ECO:0000256" key="1">
    <source>
        <dbReference type="ARBA" id="ARBA00022670"/>
    </source>
</evidence>
<dbReference type="NCBIfam" id="NF006947">
    <property type="entry name" value="PRK09429.1"/>
    <property type="match status" value="1"/>
</dbReference>
<feature type="region of interest" description="Disordered" evidence="9">
    <location>
        <begin position="252"/>
        <end position="295"/>
    </location>
</feature>
<evidence type="ECO:0000256" key="2">
    <source>
        <dbReference type="ARBA" id="ARBA00022723"/>
    </source>
</evidence>